<accession>A0A4Q2U669</accession>
<feature type="signal peptide" evidence="1">
    <location>
        <begin position="1"/>
        <end position="19"/>
    </location>
</feature>
<proteinExistence type="predicted"/>
<protein>
    <submittedName>
        <fullName evidence="2">Copper resistance protein B</fullName>
    </submittedName>
</protein>
<keyword evidence="3" id="KW-1185">Reference proteome</keyword>
<dbReference type="InterPro" id="IPR007939">
    <property type="entry name" value="Cu-R_B_prcur"/>
</dbReference>
<dbReference type="OrthoDB" id="9778934at2"/>
<evidence type="ECO:0000256" key="1">
    <source>
        <dbReference type="SAM" id="SignalP"/>
    </source>
</evidence>
<dbReference type="GO" id="GO:0005507">
    <property type="term" value="F:copper ion binding"/>
    <property type="evidence" value="ECO:0007669"/>
    <property type="project" value="InterPro"/>
</dbReference>
<feature type="chain" id="PRO_5020996557" evidence="1">
    <location>
        <begin position="20"/>
        <end position="264"/>
    </location>
</feature>
<reference evidence="2 3" key="1">
    <citation type="submission" date="2018-12" db="EMBL/GenBank/DDBJ databases">
        <authorList>
            <person name="Grouzdev D.S."/>
            <person name="Krutkina M.S."/>
        </authorList>
    </citation>
    <scope>NUCLEOTIDE SEQUENCE [LARGE SCALE GENOMIC DNA]</scope>
    <source>
        <strain evidence="2 3">RmlP026</strain>
    </source>
</reference>
<keyword evidence="1" id="KW-0732">Signal</keyword>
<organism evidence="2 3">
    <name type="scientific">Lichenibacterium minor</name>
    <dbReference type="NCBI Taxonomy" id="2316528"/>
    <lineage>
        <taxon>Bacteria</taxon>
        <taxon>Pseudomonadati</taxon>
        <taxon>Pseudomonadota</taxon>
        <taxon>Alphaproteobacteria</taxon>
        <taxon>Hyphomicrobiales</taxon>
        <taxon>Lichenihabitantaceae</taxon>
        <taxon>Lichenibacterium</taxon>
    </lineage>
</organism>
<dbReference type="GO" id="GO:0006878">
    <property type="term" value="P:intracellular copper ion homeostasis"/>
    <property type="evidence" value="ECO:0007669"/>
    <property type="project" value="InterPro"/>
</dbReference>
<evidence type="ECO:0000313" key="3">
    <source>
        <dbReference type="Proteomes" id="UP000290759"/>
    </source>
</evidence>
<dbReference type="RefSeq" id="WP_129227631.1">
    <property type="nucleotide sequence ID" value="NZ_QYBB01000015.1"/>
</dbReference>
<dbReference type="GO" id="GO:0009279">
    <property type="term" value="C:cell outer membrane"/>
    <property type="evidence" value="ECO:0007669"/>
    <property type="project" value="InterPro"/>
</dbReference>
<dbReference type="Proteomes" id="UP000290759">
    <property type="component" value="Unassembled WGS sequence"/>
</dbReference>
<sequence length="264" mass="29412">MRRLALLLALVPAAGPALAQGLPSLPVFLNGPAHLDTGNTLGGAAPYGNPVADDRRYANVFFDQFEGRLANGSYFRWDGQGWVGDDFNKLWLKTEGRYNADGRGLVSDGDHELLYDRPVSTYFDVQAGVRSDIDSLRNRTWAAFGVQGLSWGFWNLELTGYASDGGHFAFRSNASYDLYITQRLVLQPQMEANVYSKADRGRELGSGLSDIDSGLRLRYEFTREFAPYVGVAYQRFFGGTADYRRRAGEDAGDLRALTGLRFWF</sequence>
<evidence type="ECO:0000313" key="2">
    <source>
        <dbReference type="EMBL" id="RYC31348.1"/>
    </source>
</evidence>
<name>A0A4Q2U669_9HYPH</name>
<dbReference type="EMBL" id="QYBB01000015">
    <property type="protein sequence ID" value="RYC31348.1"/>
    <property type="molecule type" value="Genomic_DNA"/>
</dbReference>
<dbReference type="AlphaFoldDB" id="A0A4Q2U669"/>
<comment type="caution">
    <text evidence="2">The sequence shown here is derived from an EMBL/GenBank/DDBJ whole genome shotgun (WGS) entry which is preliminary data.</text>
</comment>
<gene>
    <name evidence="2" type="ORF">D3273_14640</name>
</gene>
<reference evidence="2 3" key="2">
    <citation type="submission" date="2019-02" db="EMBL/GenBank/DDBJ databases">
        <title>'Lichenibacterium ramalinii' gen. nov. sp. nov., 'Lichenibacterium minor' gen. nov. sp. nov.</title>
        <authorList>
            <person name="Pankratov T."/>
        </authorList>
    </citation>
    <scope>NUCLEOTIDE SEQUENCE [LARGE SCALE GENOMIC DNA]</scope>
    <source>
        <strain evidence="2 3">RmlP026</strain>
    </source>
</reference>
<dbReference type="Pfam" id="PF05275">
    <property type="entry name" value="CopB"/>
    <property type="match status" value="1"/>
</dbReference>